<accession>T1C3X7</accession>
<feature type="non-terminal residue" evidence="3">
    <location>
        <position position="1"/>
    </location>
</feature>
<evidence type="ECO:0000259" key="2">
    <source>
        <dbReference type="PROSITE" id="PS50994"/>
    </source>
</evidence>
<dbReference type="InterPro" id="IPR012337">
    <property type="entry name" value="RNaseH-like_sf"/>
</dbReference>
<comment type="caution">
    <text evidence="3">The sequence shown here is derived from an EMBL/GenBank/DDBJ whole genome shotgun (WGS) entry which is preliminary data.</text>
</comment>
<dbReference type="InterPro" id="IPR001584">
    <property type="entry name" value="Integrase_cat-core"/>
</dbReference>
<protein>
    <submittedName>
        <fullName evidence="3">Transposase</fullName>
    </submittedName>
</protein>
<dbReference type="AlphaFoldDB" id="T1C3X7"/>
<dbReference type="GO" id="GO:0015074">
    <property type="term" value="P:DNA integration"/>
    <property type="evidence" value="ECO:0007669"/>
    <property type="project" value="InterPro"/>
</dbReference>
<sequence length="100" mass="12089">PEDNAEIESFHNSMKTDYIWPYGFRDFQEARKQVEYAFTDYNSVRPHSSIMYLAPEEFRKRWSSDPGFRAEYRKFLEKEKEKKRPGRERGKKMEVKANGI</sequence>
<name>T1C3X7_9ZZZZ</name>
<proteinExistence type="predicted"/>
<dbReference type="PROSITE" id="PS50994">
    <property type="entry name" value="INTEGRASE"/>
    <property type="match status" value="1"/>
</dbReference>
<organism evidence="3">
    <name type="scientific">mine drainage metagenome</name>
    <dbReference type="NCBI Taxonomy" id="410659"/>
    <lineage>
        <taxon>unclassified sequences</taxon>
        <taxon>metagenomes</taxon>
        <taxon>ecological metagenomes</taxon>
    </lineage>
</organism>
<dbReference type="SUPFAM" id="SSF53098">
    <property type="entry name" value="Ribonuclease H-like"/>
    <property type="match status" value="1"/>
</dbReference>
<feature type="domain" description="Integrase catalytic" evidence="2">
    <location>
        <begin position="1"/>
        <end position="63"/>
    </location>
</feature>
<reference evidence="3" key="1">
    <citation type="submission" date="2013-08" db="EMBL/GenBank/DDBJ databases">
        <authorList>
            <person name="Mendez C."/>
            <person name="Richter M."/>
            <person name="Ferrer M."/>
            <person name="Sanchez J."/>
        </authorList>
    </citation>
    <scope>NUCLEOTIDE SEQUENCE</scope>
</reference>
<gene>
    <name evidence="3" type="ORF">B1A_03915</name>
</gene>
<feature type="region of interest" description="Disordered" evidence="1">
    <location>
        <begin position="79"/>
        <end position="100"/>
    </location>
</feature>
<reference evidence="3" key="2">
    <citation type="journal article" date="2014" name="ISME J.">
        <title>Microbial stratification in low pH oxic and suboxic macroscopic growths along an acid mine drainage.</title>
        <authorList>
            <person name="Mendez-Garcia C."/>
            <person name="Mesa V."/>
            <person name="Sprenger R.R."/>
            <person name="Richter M."/>
            <person name="Diez M.S."/>
            <person name="Solano J."/>
            <person name="Bargiela R."/>
            <person name="Golyshina O.V."/>
            <person name="Manteca A."/>
            <person name="Ramos J.L."/>
            <person name="Gallego J.R."/>
            <person name="Llorente I."/>
            <person name="Martins Dos Santos V.A."/>
            <person name="Jensen O.N."/>
            <person name="Pelaez A.I."/>
            <person name="Sanchez J."/>
            <person name="Ferrer M."/>
        </authorList>
    </citation>
    <scope>NUCLEOTIDE SEQUENCE</scope>
</reference>
<evidence type="ECO:0000256" key="1">
    <source>
        <dbReference type="SAM" id="MobiDB-lite"/>
    </source>
</evidence>
<dbReference type="EMBL" id="AUZX01002861">
    <property type="protein sequence ID" value="EQD75558.1"/>
    <property type="molecule type" value="Genomic_DNA"/>
</dbReference>
<dbReference type="Pfam" id="PF13683">
    <property type="entry name" value="rve_3"/>
    <property type="match status" value="1"/>
</dbReference>
<evidence type="ECO:0000313" key="3">
    <source>
        <dbReference type="EMBL" id="EQD75558.1"/>
    </source>
</evidence>